<comment type="subunit">
    <text evidence="3 7">Homodimer.</text>
</comment>
<accession>A0A0F7SQ42</accession>
<dbReference type="Gene3D" id="3.90.1150.10">
    <property type="entry name" value="Aspartate Aminotransferase, domain 1"/>
    <property type="match status" value="1"/>
</dbReference>
<comment type="similarity">
    <text evidence="2">Belongs to the class-I pyridoxal-phosphate-dependent aminotransferase family.</text>
</comment>
<dbReference type="FunFam" id="3.40.640.10:FF:000066">
    <property type="entry name" value="Aspartate aminotransferase"/>
    <property type="match status" value="1"/>
</dbReference>
<dbReference type="GO" id="GO:0030170">
    <property type="term" value="F:pyridoxal phosphate binding"/>
    <property type="evidence" value="ECO:0007669"/>
    <property type="project" value="InterPro"/>
</dbReference>
<dbReference type="Pfam" id="PF00155">
    <property type="entry name" value="Aminotran_1_2"/>
    <property type="match status" value="1"/>
</dbReference>
<evidence type="ECO:0000256" key="1">
    <source>
        <dbReference type="ARBA" id="ARBA00001933"/>
    </source>
</evidence>
<sequence>MTYDYFACLPLADRDQIAGLNEGFATDSAPHKVNLGMGTYKDENGKPWVLPVVRKASAILAANADLDHEYNPISGIPEFYNAAAKLIFGPNSKAIKEGRVSSTHTVSGTGSNQLGALFLQHFYDFPSSGKKIHVPNPTWVNHDPLFRLAGLEPVEYAYYDPKTIGLDFPGFKGSLEQAEEGSVFLVHACAHNPTGVDPTAEQWEELVEVILAKKHFIFIDAAYQGFASGDLDKDASTIRLLTDRNVPLLVCQSFSKNAGLYGQRVGALHVVTASKAIAHNVHSQVENLQRAQISCPPAWGARVVTLILNTPELFELWKIDVKMMADRIKAIRKTLRAELEKLGTPGTWDHITNQIGMFSYTGLTPAQSRALIDKSYYLLTSGRISMSSLNEHNVAAFAKAIDEVVRA</sequence>
<dbReference type="InterPro" id="IPR015421">
    <property type="entry name" value="PyrdxlP-dep_Trfase_major"/>
</dbReference>
<dbReference type="PRINTS" id="PR00799">
    <property type="entry name" value="TRANSAMINASE"/>
</dbReference>
<name>A0A0F7SQ42_PHARH</name>
<comment type="cofactor">
    <cofactor evidence="1">
        <name>pyridoxal 5'-phosphate</name>
        <dbReference type="ChEBI" id="CHEBI:597326"/>
    </cofactor>
</comment>
<protein>
    <recommendedName>
        <fullName evidence="7">Aspartate aminotransferase</fullName>
        <ecNumber evidence="7">2.6.1.1</ecNumber>
    </recommendedName>
</protein>
<reference evidence="9" key="1">
    <citation type="submission" date="2014-08" db="EMBL/GenBank/DDBJ databases">
        <authorList>
            <person name="Sharma Rahul"/>
            <person name="Thines Marco"/>
        </authorList>
    </citation>
    <scope>NUCLEOTIDE SEQUENCE</scope>
</reference>
<comment type="miscellaneous">
    <text evidence="7">In eukaryotes there are cytoplasmic, mitochondrial and chloroplastic isozymes.</text>
</comment>
<dbReference type="PROSITE" id="PS00105">
    <property type="entry name" value="AA_TRANSFER_CLASS_1"/>
    <property type="match status" value="1"/>
</dbReference>
<dbReference type="NCBIfam" id="NF006719">
    <property type="entry name" value="PRK09257.1"/>
    <property type="match status" value="1"/>
</dbReference>
<evidence type="ECO:0000256" key="7">
    <source>
        <dbReference type="RuleBase" id="RU000480"/>
    </source>
</evidence>
<dbReference type="InterPro" id="IPR004839">
    <property type="entry name" value="Aminotransferase_I/II_large"/>
</dbReference>
<evidence type="ECO:0000256" key="2">
    <source>
        <dbReference type="ARBA" id="ARBA00007441"/>
    </source>
</evidence>
<dbReference type="PANTHER" id="PTHR11879">
    <property type="entry name" value="ASPARTATE AMINOTRANSFERASE"/>
    <property type="match status" value="1"/>
</dbReference>
<dbReference type="InterPro" id="IPR000796">
    <property type="entry name" value="Asp_trans"/>
</dbReference>
<feature type="domain" description="Aminotransferase class I/classII large" evidence="8">
    <location>
        <begin position="31"/>
        <end position="401"/>
    </location>
</feature>
<keyword evidence="4 7" id="KW-0032">Aminotransferase</keyword>
<evidence type="ECO:0000256" key="5">
    <source>
        <dbReference type="ARBA" id="ARBA00022679"/>
    </source>
</evidence>
<proteinExistence type="inferred from homology"/>
<dbReference type="AlphaFoldDB" id="A0A0F7SQ42"/>
<evidence type="ECO:0000256" key="3">
    <source>
        <dbReference type="ARBA" id="ARBA00011738"/>
    </source>
</evidence>
<keyword evidence="6" id="KW-0663">Pyridoxal phosphate</keyword>
<dbReference type="SUPFAM" id="SSF53383">
    <property type="entry name" value="PLP-dependent transferases"/>
    <property type="match status" value="1"/>
</dbReference>
<organism evidence="9">
    <name type="scientific">Phaffia rhodozyma</name>
    <name type="common">Yeast</name>
    <name type="synonym">Xanthophyllomyces dendrorhous</name>
    <dbReference type="NCBI Taxonomy" id="264483"/>
    <lineage>
        <taxon>Eukaryota</taxon>
        <taxon>Fungi</taxon>
        <taxon>Dikarya</taxon>
        <taxon>Basidiomycota</taxon>
        <taxon>Agaricomycotina</taxon>
        <taxon>Tremellomycetes</taxon>
        <taxon>Cystofilobasidiales</taxon>
        <taxon>Mrakiaceae</taxon>
        <taxon>Phaffia</taxon>
    </lineage>
</organism>
<dbReference type="GO" id="GO:0006532">
    <property type="term" value="P:aspartate biosynthetic process"/>
    <property type="evidence" value="ECO:0007669"/>
    <property type="project" value="TreeGrafter"/>
</dbReference>
<dbReference type="Gene3D" id="3.40.640.10">
    <property type="entry name" value="Type I PLP-dependent aspartate aminotransferase-like (Major domain)"/>
    <property type="match status" value="1"/>
</dbReference>
<evidence type="ECO:0000259" key="8">
    <source>
        <dbReference type="Pfam" id="PF00155"/>
    </source>
</evidence>
<dbReference type="EC" id="2.6.1.1" evidence="7"/>
<evidence type="ECO:0000313" key="9">
    <source>
        <dbReference type="EMBL" id="CED82620.1"/>
    </source>
</evidence>
<dbReference type="GO" id="GO:0005829">
    <property type="term" value="C:cytosol"/>
    <property type="evidence" value="ECO:0007669"/>
    <property type="project" value="TreeGrafter"/>
</dbReference>
<dbReference type="InterPro" id="IPR004838">
    <property type="entry name" value="NHTrfase_class1_PyrdxlP-BS"/>
</dbReference>
<evidence type="ECO:0000256" key="6">
    <source>
        <dbReference type="ARBA" id="ARBA00022898"/>
    </source>
</evidence>
<dbReference type="GO" id="GO:0004069">
    <property type="term" value="F:L-aspartate:2-oxoglutarate aminotransferase activity"/>
    <property type="evidence" value="ECO:0007669"/>
    <property type="project" value="UniProtKB-EC"/>
</dbReference>
<dbReference type="InterPro" id="IPR015422">
    <property type="entry name" value="PyrdxlP-dep_Trfase_small"/>
</dbReference>
<evidence type="ECO:0000256" key="4">
    <source>
        <dbReference type="ARBA" id="ARBA00022576"/>
    </source>
</evidence>
<dbReference type="InterPro" id="IPR015424">
    <property type="entry name" value="PyrdxlP-dep_Trfase"/>
</dbReference>
<dbReference type="CDD" id="cd00609">
    <property type="entry name" value="AAT_like"/>
    <property type="match status" value="1"/>
</dbReference>
<dbReference type="EMBL" id="LN483124">
    <property type="protein sequence ID" value="CED82620.1"/>
    <property type="molecule type" value="Genomic_DNA"/>
</dbReference>
<keyword evidence="5 7" id="KW-0808">Transferase</keyword>
<dbReference type="PANTHER" id="PTHR11879:SF55">
    <property type="entry name" value="GLUTAMATE OXALOACETATE TRANSAMINASE 1, ISOFORM B"/>
    <property type="match status" value="1"/>
</dbReference>
<comment type="catalytic activity">
    <reaction evidence="7">
        <text>L-aspartate + 2-oxoglutarate = oxaloacetate + L-glutamate</text>
        <dbReference type="Rhea" id="RHEA:21824"/>
        <dbReference type="ChEBI" id="CHEBI:16452"/>
        <dbReference type="ChEBI" id="CHEBI:16810"/>
        <dbReference type="ChEBI" id="CHEBI:29985"/>
        <dbReference type="ChEBI" id="CHEBI:29991"/>
        <dbReference type="EC" id="2.6.1.1"/>
    </reaction>
</comment>